<dbReference type="KEGG" id="bliq:INP51_13310"/>
<dbReference type="Proteomes" id="UP000593601">
    <property type="component" value="Chromosome"/>
</dbReference>
<dbReference type="EMBL" id="CP063304">
    <property type="protein sequence ID" value="QOV18947.1"/>
    <property type="molecule type" value="Genomic_DNA"/>
</dbReference>
<keyword evidence="2" id="KW-1185">Reference proteome</keyword>
<accession>A0A7M2RHC2</accession>
<protein>
    <submittedName>
        <fullName evidence="1">DUF3783 domain-containing protein</fullName>
    </submittedName>
</protein>
<dbReference type="AlphaFoldDB" id="A0A7M2RHC2"/>
<organism evidence="1 2">
    <name type="scientific">Blautia liquoris</name>
    <dbReference type="NCBI Taxonomy" id="2779518"/>
    <lineage>
        <taxon>Bacteria</taxon>
        <taxon>Bacillati</taxon>
        <taxon>Bacillota</taxon>
        <taxon>Clostridia</taxon>
        <taxon>Lachnospirales</taxon>
        <taxon>Lachnospiraceae</taxon>
        <taxon>Blautia</taxon>
    </lineage>
</organism>
<reference evidence="1 2" key="1">
    <citation type="submission" date="2020-10" db="EMBL/GenBank/DDBJ databases">
        <title>Blautia liquoris sp.nov., isolated from the mud in a fermentation cellar used for the production of Chinese strong-flavoured liquor.</title>
        <authorList>
            <person name="Lu L."/>
        </authorList>
    </citation>
    <scope>NUCLEOTIDE SEQUENCE [LARGE SCALE GENOMIC DNA]</scope>
    <source>
        <strain evidence="1 2">LZLJ-3</strain>
    </source>
</reference>
<dbReference type="RefSeq" id="WP_193735307.1">
    <property type="nucleotide sequence ID" value="NZ_CP063304.1"/>
</dbReference>
<dbReference type="InterPro" id="IPR016621">
    <property type="entry name" value="UCP014543"/>
</dbReference>
<proteinExistence type="predicted"/>
<name>A0A7M2RHC2_9FIRM</name>
<evidence type="ECO:0000313" key="2">
    <source>
        <dbReference type="Proteomes" id="UP000593601"/>
    </source>
</evidence>
<dbReference type="Pfam" id="PF12646">
    <property type="entry name" value="DUF3783"/>
    <property type="match status" value="1"/>
</dbReference>
<evidence type="ECO:0000313" key="1">
    <source>
        <dbReference type="EMBL" id="QOV18947.1"/>
    </source>
</evidence>
<sequence>MKETVLVFNLTDKAMKLKLEQTLFPYHVRLKKVLLSDYNKTLGTILGLSEEEDSKPEPYAGGELDSPMLIFAGIADNKLNLMLQGLRNAKVTIAHKAILTPTNIGWTPLACFEELNREHEALHQNK</sequence>
<gene>
    <name evidence="1" type="ORF">INP51_13310</name>
</gene>